<dbReference type="InterPro" id="IPR023213">
    <property type="entry name" value="CAT-like_dom_sf"/>
</dbReference>
<evidence type="ECO:0000313" key="1">
    <source>
        <dbReference type="EMBL" id="KAF3088857.1"/>
    </source>
</evidence>
<evidence type="ECO:0008006" key="3">
    <source>
        <dbReference type="Google" id="ProtNLM"/>
    </source>
</evidence>
<proteinExistence type="predicted"/>
<dbReference type="SUPFAM" id="SSF52777">
    <property type="entry name" value="CoA-dependent acyltransferases"/>
    <property type="match status" value="1"/>
</dbReference>
<dbReference type="Gene3D" id="3.30.559.30">
    <property type="entry name" value="Nonribosomal peptide synthetase, condensation domain"/>
    <property type="match status" value="1"/>
</dbReference>
<name>A0A7C8NJ64_ORBOL</name>
<sequence>MTIEKSDNIAVKPTMCVGWEEIQPGTWYRKLDCMERFLYFCEHINPNLTQWTPTVGLKLPKTSQYSAKEIQAAWISLRLDYPTIACTIENGRGMQYQVLKKDELVRWAEKTVHIYRFGKSAREMAISATIPESSTLHFFPESQELAILIRHELCDGVGCLILANKLLQNLRMKPPIDTIGEEIARLPSPTIDLLNDKSSMAPGIIERADHIVRLYCDTNAIALQTRQQKAIQKAIPTLPQGRVEHQFSERESQDILDACRAKKITVTTAIWAAQAKAALEHSGDTAGNLISFLPINLRNEIKSCSSNNVETKDPPANNSIIFALTNLPVAENDDFVDWAKMAQRDLDSWRFGKNNICLFELTCKALEENMATDVAAGIMHPARFFLTNVGISENYIREPVEDVWLNLMVSTPESSALIVLTTHRKLRFAACYNRAFFHDNQVKDYMAMVVSHLKNGLGLGVLVDKIEASTRSESYETVEQIPRAAICNL</sequence>
<comment type="caution">
    <text evidence="1">The sequence shown here is derived from an EMBL/GenBank/DDBJ whole genome shotgun (WGS) entry which is preliminary data.</text>
</comment>
<dbReference type="Gene3D" id="3.30.559.10">
    <property type="entry name" value="Chloramphenicol acetyltransferase-like domain"/>
    <property type="match status" value="1"/>
</dbReference>
<reference evidence="1 2" key="1">
    <citation type="submission" date="2019-06" db="EMBL/GenBank/DDBJ databases">
        <authorList>
            <person name="Palmer J.M."/>
        </authorList>
    </citation>
    <scope>NUCLEOTIDE SEQUENCE [LARGE SCALE GENOMIC DNA]</scope>
    <source>
        <strain evidence="1 2">TWF102</strain>
    </source>
</reference>
<dbReference type="PANTHER" id="PTHR42034:SF1">
    <property type="entry name" value="CONDENSATION DOMAIN-CONTAINING PROTEIN"/>
    <property type="match status" value="1"/>
</dbReference>
<gene>
    <name evidence="1" type="ORF">TWF102_009813</name>
</gene>
<dbReference type="EMBL" id="WIQW01000069">
    <property type="protein sequence ID" value="KAF3088857.1"/>
    <property type="molecule type" value="Genomic_DNA"/>
</dbReference>
<organism evidence="1 2">
    <name type="scientific">Orbilia oligospora</name>
    <name type="common">Nematode-trapping fungus</name>
    <name type="synonym">Arthrobotrys oligospora</name>
    <dbReference type="NCBI Taxonomy" id="2813651"/>
    <lineage>
        <taxon>Eukaryota</taxon>
        <taxon>Fungi</taxon>
        <taxon>Dikarya</taxon>
        <taxon>Ascomycota</taxon>
        <taxon>Pezizomycotina</taxon>
        <taxon>Orbiliomycetes</taxon>
        <taxon>Orbiliales</taxon>
        <taxon>Orbiliaceae</taxon>
        <taxon>Orbilia</taxon>
    </lineage>
</organism>
<dbReference type="PANTHER" id="PTHR42034">
    <property type="entry name" value="CHROMOSOME 7, WHOLE GENOME SHOTGUN SEQUENCE-RELATED"/>
    <property type="match status" value="1"/>
</dbReference>
<dbReference type="AlphaFoldDB" id="A0A7C8NJ64"/>
<protein>
    <recommendedName>
        <fullName evidence="3">Condensation domain-containing protein</fullName>
    </recommendedName>
</protein>
<accession>A0A7C8NJ64</accession>
<dbReference type="Proteomes" id="UP000475325">
    <property type="component" value="Unassembled WGS sequence"/>
</dbReference>
<evidence type="ECO:0000313" key="2">
    <source>
        <dbReference type="Proteomes" id="UP000475325"/>
    </source>
</evidence>